<dbReference type="EMBL" id="MU865932">
    <property type="protein sequence ID" value="KAK4450545.1"/>
    <property type="molecule type" value="Genomic_DNA"/>
</dbReference>
<sequence>MATCECHELRRVRSYPPDPRHSDLQSVSTLTTLTEHDSAAEQPPRSLSFWETLGPLRALFYLVAFSSTFTVLNCLFIYFVLLREIVETPGPVMWDATKTNYIVTLLSQISAILTDATIKGVLTATRPMLAARKRGSSWASWVAMGASGWSTIFQVSAANLFLNPWCLLRLALPVLALGIGSVVKFNADFGYYFKASNATMPVYAGLTPVNSKALDFITPADLSMFLSMFTTGLLTNTMFASPFAIDGCDPPCRSVALPGSLSTARQVSAHLNSSLYSTPTFASSSTVRFDNATGMLIRYDPLSPQDLKFDLPTECIYTGQQMRNGLQLCFRQDNLSLLVAWSACPKPVLDAGLCNPGGPDLPPWRTEPLVSGTNMSLYQFRTTTSYDRSTQAILDIHLISDPKQIPIPVETYLSIFTRALIPLENVTLDDTYGIGALIHQLTWIYRTYNKTFPDDRKSPVAMLQNLLATPVQFAVTSEVYANYSAAERGLAPLKPFPLPEDMITFARGGEATTKLVILPWAGWLFIAVDLLVHVVALGWFLWAVRCLWMARKRDGVGLWETETGMAEGDGIRAAHRARVVWVEEGRLWRMMRRVMWWRKGMEKGEKLGEEGESLLEVVLREKGKEEKVSKEGVSPWWLARRNRNMRVREVLGW</sequence>
<dbReference type="Proteomes" id="UP001321760">
    <property type="component" value="Unassembled WGS sequence"/>
</dbReference>
<name>A0AAV9GSL6_9PEZI</name>
<proteinExistence type="predicted"/>
<accession>A0AAV9GSL6</accession>
<feature type="transmembrane region" description="Helical" evidence="1">
    <location>
        <begin position="58"/>
        <end position="81"/>
    </location>
</feature>
<keyword evidence="1" id="KW-0472">Membrane</keyword>
<feature type="transmembrane region" description="Helical" evidence="1">
    <location>
        <begin position="101"/>
        <end position="118"/>
    </location>
</feature>
<keyword evidence="3" id="KW-1185">Reference proteome</keyword>
<keyword evidence="1" id="KW-0812">Transmembrane</keyword>
<evidence type="ECO:0000256" key="1">
    <source>
        <dbReference type="SAM" id="Phobius"/>
    </source>
</evidence>
<dbReference type="AlphaFoldDB" id="A0AAV9GSL6"/>
<evidence type="ECO:0000313" key="2">
    <source>
        <dbReference type="EMBL" id="KAK4450545.1"/>
    </source>
</evidence>
<feature type="transmembrane region" description="Helical" evidence="1">
    <location>
        <begin position="138"/>
        <end position="161"/>
    </location>
</feature>
<reference evidence="2" key="2">
    <citation type="submission" date="2023-05" db="EMBL/GenBank/DDBJ databases">
        <authorList>
            <consortium name="Lawrence Berkeley National Laboratory"/>
            <person name="Steindorff A."/>
            <person name="Hensen N."/>
            <person name="Bonometti L."/>
            <person name="Westerberg I."/>
            <person name="Brannstrom I.O."/>
            <person name="Guillou S."/>
            <person name="Cros-Aarteil S."/>
            <person name="Calhoun S."/>
            <person name="Haridas S."/>
            <person name="Kuo A."/>
            <person name="Mondo S."/>
            <person name="Pangilinan J."/>
            <person name="Riley R."/>
            <person name="Labutti K."/>
            <person name="Andreopoulos B."/>
            <person name="Lipzen A."/>
            <person name="Chen C."/>
            <person name="Yanf M."/>
            <person name="Daum C."/>
            <person name="Ng V."/>
            <person name="Clum A."/>
            <person name="Ohm R."/>
            <person name="Martin F."/>
            <person name="Silar P."/>
            <person name="Natvig D."/>
            <person name="Lalanne C."/>
            <person name="Gautier V."/>
            <person name="Ament-Velasquez S.L."/>
            <person name="Kruys A."/>
            <person name="Hutchinson M.I."/>
            <person name="Powell A.J."/>
            <person name="Barry K."/>
            <person name="Miller A.N."/>
            <person name="Grigoriev I.V."/>
            <person name="Debuchy R."/>
            <person name="Gladieux P."/>
            <person name="Thoren M.H."/>
            <person name="Johannesson H."/>
        </authorList>
    </citation>
    <scope>NUCLEOTIDE SEQUENCE</scope>
    <source>
        <strain evidence="2">PSN243</strain>
    </source>
</reference>
<organism evidence="2 3">
    <name type="scientific">Podospora aff. communis PSN243</name>
    <dbReference type="NCBI Taxonomy" id="3040156"/>
    <lineage>
        <taxon>Eukaryota</taxon>
        <taxon>Fungi</taxon>
        <taxon>Dikarya</taxon>
        <taxon>Ascomycota</taxon>
        <taxon>Pezizomycotina</taxon>
        <taxon>Sordariomycetes</taxon>
        <taxon>Sordariomycetidae</taxon>
        <taxon>Sordariales</taxon>
        <taxon>Podosporaceae</taxon>
        <taxon>Podospora</taxon>
    </lineage>
</organism>
<reference evidence="2" key="1">
    <citation type="journal article" date="2023" name="Mol. Phylogenet. Evol.">
        <title>Genome-scale phylogeny and comparative genomics of the fungal order Sordariales.</title>
        <authorList>
            <person name="Hensen N."/>
            <person name="Bonometti L."/>
            <person name="Westerberg I."/>
            <person name="Brannstrom I.O."/>
            <person name="Guillou S."/>
            <person name="Cros-Aarteil S."/>
            <person name="Calhoun S."/>
            <person name="Haridas S."/>
            <person name="Kuo A."/>
            <person name="Mondo S."/>
            <person name="Pangilinan J."/>
            <person name="Riley R."/>
            <person name="LaButti K."/>
            <person name="Andreopoulos B."/>
            <person name="Lipzen A."/>
            <person name="Chen C."/>
            <person name="Yan M."/>
            <person name="Daum C."/>
            <person name="Ng V."/>
            <person name="Clum A."/>
            <person name="Steindorff A."/>
            <person name="Ohm R.A."/>
            <person name="Martin F."/>
            <person name="Silar P."/>
            <person name="Natvig D.O."/>
            <person name="Lalanne C."/>
            <person name="Gautier V."/>
            <person name="Ament-Velasquez S.L."/>
            <person name="Kruys A."/>
            <person name="Hutchinson M.I."/>
            <person name="Powell A.J."/>
            <person name="Barry K."/>
            <person name="Miller A.N."/>
            <person name="Grigoriev I.V."/>
            <person name="Debuchy R."/>
            <person name="Gladieux P."/>
            <person name="Hiltunen Thoren M."/>
            <person name="Johannesson H."/>
        </authorList>
    </citation>
    <scope>NUCLEOTIDE SEQUENCE</scope>
    <source>
        <strain evidence="2">PSN243</strain>
    </source>
</reference>
<evidence type="ECO:0000313" key="3">
    <source>
        <dbReference type="Proteomes" id="UP001321760"/>
    </source>
</evidence>
<feature type="transmembrane region" description="Helical" evidence="1">
    <location>
        <begin position="520"/>
        <end position="544"/>
    </location>
</feature>
<comment type="caution">
    <text evidence="2">The sequence shown here is derived from an EMBL/GenBank/DDBJ whole genome shotgun (WGS) entry which is preliminary data.</text>
</comment>
<protein>
    <submittedName>
        <fullName evidence="2">Uncharacterized protein</fullName>
    </submittedName>
</protein>
<keyword evidence="1" id="KW-1133">Transmembrane helix</keyword>
<gene>
    <name evidence="2" type="ORF">QBC34DRAFT_296908</name>
</gene>